<dbReference type="EMBL" id="CP158299">
    <property type="protein sequence ID" value="XBV85800.1"/>
    <property type="molecule type" value="Genomic_DNA"/>
</dbReference>
<feature type="domain" description="NAD-dependent epimerase/dehydratase" evidence="1">
    <location>
        <begin position="4"/>
        <end position="213"/>
    </location>
</feature>
<reference evidence="2" key="1">
    <citation type="submission" date="2024-06" db="EMBL/GenBank/DDBJ databases">
        <title>Draft Genome Sequence of Deinococcus sonorensis Type Strain KR-87, a Biofilm Producing Representative of the Genus Deinococcus.</title>
        <authorList>
            <person name="Boren L.S."/>
            <person name="Grosso R.A."/>
            <person name="Hugenberg-Cox A.N."/>
            <person name="Hill J.T.E."/>
            <person name="Albert C.M."/>
            <person name="Tuohy J.M."/>
        </authorList>
    </citation>
    <scope>NUCLEOTIDE SEQUENCE</scope>
    <source>
        <strain evidence="2">KR-87</strain>
    </source>
</reference>
<dbReference type="InterPro" id="IPR050177">
    <property type="entry name" value="Lipid_A_modif_metabolic_enz"/>
</dbReference>
<dbReference type="Pfam" id="PF01370">
    <property type="entry name" value="Epimerase"/>
    <property type="match status" value="1"/>
</dbReference>
<accession>A0AAU7UB82</accession>
<evidence type="ECO:0000259" key="1">
    <source>
        <dbReference type="Pfam" id="PF01370"/>
    </source>
</evidence>
<dbReference type="KEGG" id="dsc:ABOD76_05710"/>
<dbReference type="Gene3D" id="3.40.50.720">
    <property type="entry name" value="NAD(P)-binding Rossmann-like Domain"/>
    <property type="match status" value="1"/>
</dbReference>
<dbReference type="RefSeq" id="WP_350243842.1">
    <property type="nucleotide sequence ID" value="NZ_CP158299.1"/>
</dbReference>
<dbReference type="PANTHER" id="PTHR43245">
    <property type="entry name" value="BIFUNCTIONAL POLYMYXIN RESISTANCE PROTEIN ARNA"/>
    <property type="match status" value="1"/>
</dbReference>
<organism evidence="2">
    <name type="scientific">Deinococcus sonorensis KR-87</name>
    <dbReference type="NCBI Taxonomy" id="694439"/>
    <lineage>
        <taxon>Bacteria</taxon>
        <taxon>Thermotogati</taxon>
        <taxon>Deinococcota</taxon>
        <taxon>Deinococci</taxon>
        <taxon>Deinococcales</taxon>
        <taxon>Deinococcaceae</taxon>
        <taxon>Deinococcus</taxon>
    </lineage>
</organism>
<evidence type="ECO:0000313" key="2">
    <source>
        <dbReference type="EMBL" id="XBV85800.1"/>
    </source>
</evidence>
<dbReference type="AlphaFoldDB" id="A0AAU7UB82"/>
<dbReference type="InterPro" id="IPR036291">
    <property type="entry name" value="NAD(P)-bd_dom_sf"/>
</dbReference>
<dbReference type="InterPro" id="IPR001509">
    <property type="entry name" value="Epimerase_deHydtase"/>
</dbReference>
<dbReference type="CDD" id="cd08946">
    <property type="entry name" value="SDR_e"/>
    <property type="match status" value="1"/>
</dbReference>
<protein>
    <submittedName>
        <fullName evidence="2">NAD(P)-dependent oxidoreductase</fullName>
    </submittedName>
</protein>
<gene>
    <name evidence="2" type="ORF">ABOD76_05710</name>
</gene>
<dbReference type="SUPFAM" id="SSF51735">
    <property type="entry name" value="NAD(P)-binding Rossmann-fold domains"/>
    <property type="match status" value="1"/>
</dbReference>
<name>A0AAU7UB82_9DEIO</name>
<proteinExistence type="predicted"/>
<sequence length="290" mass="29709">MRALLIGAGGFLGRHIRQVLETAGVTVQLPPSGDLNRCASAELQALVSSVDAVVNAAGRTAGSLPDLVQANVLLPARLVEAAAASGVRLVHLGSAAEYGAGTGAPVRESDPCQPLGSYGISKLAGTQLVVQAVATGQLRGTVLRVFNPLGAGMPAGTLPGRAVQQLQQARSHPQAELHFGPLGQRRDFLDARDVGRAVLHVLHTESPALLNVGLGETLSGRELVAALVELSGFRGRIVEDGDGSLRSGGVPFQQADVQLLRASGFAPAHTVHDALTALWSEAAPASALPA</sequence>